<dbReference type="Proteomes" id="UP000729402">
    <property type="component" value="Unassembled WGS sequence"/>
</dbReference>
<name>A0A8J5WWN7_ZIZPA</name>
<sequence length="90" mass="9626">MTMQADDATSGDSGSTGDSARGDQTPVGRRSDGETTCINGPVRRCCMRPAQRTPRRLAVQRLLLDWTLMLHAFALHGQAGDGAVADDSEH</sequence>
<dbReference type="EMBL" id="JAAALK010000080">
    <property type="protein sequence ID" value="KAG8094683.1"/>
    <property type="molecule type" value="Genomic_DNA"/>
</dbReference>
<evidence type="ECO:0000313" key="3">
    <source>
        <dbReference type="Proteomes" id="UP000729402"/>
    </source>
</evidence>
<evidence type="ECO:0000256" key="1">
    <source>
        <dbReference type="SAM" id="MobiDB-lite"/>
    </source>
</evidence>
<accession>A0A8J5WWN7</accession>
<reference evidence="2" key="1">
    <citation type="journal article" date="2021" name="bioRxiv">
        <title>Whole Genome Assembly and Annotation of Northern Wild Rice, Zizania palustris L., Supports a Whole Genome Duplication in the Zizania Genus.</title>
        <authorList>
            <person name="Haas M."/>
            <person name="Kono T."/>
            <person name="Macchietto M."/>
            <person name="Millas R."/>
            <person name="McGilp L."/>
            <person name="Shao M."/>
            <person name="Duquette J."/>
            <person name="Hirsch C.N."/>
            <person name="Kimball J."/>
        </authorList>
    </citation>
    <scope>NUCLEOTIDE SEQUENCE</scope>
    <source>
        <tissue evidence="2">Fresh leaf tissue</tissue>
    </source>
</reference>
<gene>
    <name evidence="2" type="ORF">GUJ93_ZPchr0012g18918</name>
</gene>
<evidence type="ECO:0000313" key="2">
    <source>
        <dbReference type="EMBL" id="KAG8094683.1"/>
    </source>
</evidence>
<dbReference type="AlphaFoldDB" id="A0A8J5WWN7"/>
<keyword evidence="3" id="KW-1185">Reference proteome</keyword>
<feature type="compositionally biased region" description="Low complexity" evidence="1">
    <location>
        <begin position="1"/>
        <end position="19"/>
    </location>
</feature>
<feature type="region of interest" description="Disordered" evidence="1">
    <location>
        <begin position="1"/>
        <end position="39"/>
    </location>
</feature>
<reference evidence="2" key="2">
    <citation type="submission" date="2021-02" db="EMBL/GenBank/DDBJ databases">
        <authorList>
            <person name="Kimball J.A."/>
            <person name="Haas M.W."/>
            <person name="Macchietto M."/>
            <person name="Kono T."/>
            <person name="Duquette J."/>
            <person name="Shao M."/>
        </authorList>
    </citation>
    <scope>NUCLEOTIDE SEQUENCE</scope>
    <source>
        <tissue evidence="2">Fresh leaf tissue</tissue>
    </source>
</reference>
<proteinExistence type="predicted"/>
<organism evidence="2 3">
    <name type="scientific">Zizania palustris</name>
    <name type="common">Northern wild rice</name>
    <dbReference type="NCBI Taxonomy" id="103762"/>
    <lineage>
        <taxon>Eukaryota</taxon>
        <taxon>Viridiplantae</taxon>
        <taxon>Streptophyta</taxon>
        <taxon>Embryophyta</taxon>
        <taxon>Tracheophyta</taxon>
        <taxon>Spermatophyta</taxon>
        <taxon>Magnoliopsida</taxon>
        <taxon>Liliopsida</taxon>
        <taxon>Poales</taxon>
        <taxon>Poaceae</taxon>
        <taxon>BOP clade</taxon>
        <taxon>Oryzoideae</taxon>
        <taxon>Oryzeae</taxon>
        <taxon>Zizaniinae</taxon>
        <taxon>Zizania</taxon>
    </lineage>
</organism>
<comment type="caution">
    <text evidence="2">The sequence shown here is derived from an EMBL/GenBank/DDBJ whole genome shotgun (WGS) entry which is preliminary data.</text>
</comment>
<protein>
    <submittedName>
        <fullName evidence="2">Uncharacterized protein</fullName>
    </submittedName>
</protein>